<dbReference type="InterPro" id="IPR025510">
    <property type="entry name" value="DUF4397"/>
</dbReference>
<proteinExistence type="predicted"/>
<evidence type="ECO:0000313" key="4">
    <source>
        <dbReference type="Proteomes" id="UP000027466"/>
    </source>
</evidence>
<dbReference type="RefSeq" id="WP_035936262.1">
    <property type="nucleotide sequence ID" value="NZ_CADFFX010000009.1"/>
</dbReference>
<keyword evidence="1" id="KW-0732">Signal</keyword>
<organism evidence="3 4">
    <name type="scientific">Caballeronia glathei</name>
    <dbReference type="NCBI Taxonomy" id="60547"/>
    <lineage>
        <taxon>Bacteria</taxon>
        <taxon>Pseudomonadati</taxon>
        <taxon>Pseudomonadota</taxon>
        <taxon>Betaproteobacteria</taxon>
        <taxon>Burkholderiales</taxon>
        <taxon>Burkholderiaceae</taxon>
        <taxon>Caballeronia</taxon>
    </lineage>
</organism>
<name>A0A069PUV6_9BURK</name>
<evidence type="ECO:0000313" key="3">
    <source>
        <dbReference type="EMBL" id="KDR41101.1"/>
    </source>
</evidence>
<keyword evidence="4" id="KW-1185">Reference proteome</keyword>
<protein>
    <recommendedName>
        <fullName evidence="2">DUF4397 domain-containing protein</fullName>
    </recommendedName>
</protein>
<sequence length="260" mass="27013">MKLIRTMAVLAGAASLMSACGGSSDDLGKELGLTQPQVHFIHAIPSGPNVDFYDNGKILQPNLAYKAVTNFANIDTGAQTFSYAAVNTTTQLASDTSITNAAKGHEYTVIALPDAGLLPSIAVIDDPFDKGLLSGSARVRGFNASANAQNLDLYLVAPGTDINTVSPTMAGVAFKNAVPATTQDSIYVSGGTYQLVATLPGSKTPVYKSGSFDLVNNADWLVTTLPAGNILSEVIPNKIRLLVAQGGNTQTPAIELPDTL</sequence>
<evidence type="ECO:0000256" key="1">
    <source>
        <dbReference type="SAM" id="SignalP"/>
    </source>
</evidence>
<dbReference type="PROSITE" id="PS51257">
    <property type="entry name" value="PROKAR_LIPOPROTEIN"/>
    <property type="match status" value="1"/>
</dbReference>
<dbReference type="EMBL" id="JFHC01000031">
    <property type="protein sequence ID" value="KDR41101.1"/>
    <property type="molecule type" value="Genomic_DNA"/>
</dbReference>
<reference evidence="3 4" key="1">
    <citation type="submission" date="2014-03" db="EMBL/GenBank/DDBJ databases">
        <title>Draft Genome Sequences of Four Burkholderia Strains.</title>
        <authorList>
            <person name="Liu X.Y."/>
            <person name="Li C.X."/>
            <person name="Xu J.H."/>
        </authorList>
    </citation>
    <scope>NUCLEOTIDE SEQUENCE [LARGE SCALE GENOMIC DNA]</scope>
    <source>
        <strain evidence="3 4">DSM 50014</strain>
    </source>
</reference>
<accession>A0A069PUV6</accession>
<feature type="chain" id="PRO_5007372456" description="DUF4397 domain-containing protein" evidence="1">
    <location>
        <begin position="19"/>
        <end position="260"/>
    </location>
</feature>
<evidence type="ECO:0000259" key="2">
    <source>
        <dbReference type="Pfam" id="PF14344"/>
    </source>
</evidence>
<dbReference type="STRING" id="60547.GCA_000751215_04771"/>
<dbReference type="Proteomes" id="UP000027466">
    <property type="component" value="Unassembled WGS sequence"/>
</dbReference>
<gene>
    <name evidence="3" type="ORF">BG61_20515</name>
</gene>
<feature type="domain" description="DUF4397" evidence="2">
    <location>
        <begin position="37"/>
        <end position="154"/>
    </location>
</feature>
<feature type="signal peptide" evidence="1">
    <location>
        <begin position="1"/>
        <end position="18"/>
    </location>
</feature>
<comment type="caution">
    <text evidence="3">The sequence shown here is derived from an EMBL/GenBank/DDBJ whole genome shotgun (WGS) entry which is preliminary data.</text>
</comment>
<dbReference type="AlphaFoldDB" id="A0A069PUV6"/>
<dbReference type="Pfam" id="PF14344">
    <property type="entry name" value="DUF4397"/>
    <property type="match status" value="1"/>
</dbReference>